<keyword evidence="4" id="KW-1185">Reference proteome</keyword>
<organism evidence="3 4">
    <name type="scientific">Citricoccus nitrophenolicus</name>
    <dbReference type="NCBI Taxonomy" id="863575"/>
    <lineage>
        <taxon>Bacteria</taxon>
        <taxon>Bacillati</taxon>
        <taxon>Actinomycetota</taxon>
        <taxon>Actinomycetes</taxon>
        <taxon>Micrococcales</taxon>
        <taxon>Micrococcaceae</taxon>
        <taxon>Citricoccus</taxon>
    </lineage>
</organism>
<dbReference type="Proteomes" id="UP001484097">
    <property type="component" value="Unassembled WGS sequence"/>
</dbReference>
<feature type="domain" description="SPW repeat-containing integral membrane" evidence="2">
    <location>
        <begin position="14"/>
        <end position="72"/>
    </location>
</feature>
<evidence type="ECO:0000313" key="3">
    <source>
        <dbReference type="EMBL" id="MEO9246857.1"/>
    </source>
</evidence>
<keyword evidence="1" id="KW-1133">Transmembrane helix</keyword>
<dbReference type="RefSeq" id="WP_309813876.1">
    <property type="nucleotide sequence ID" value="NZ_JBDXMX010000002.1"/>
</dbReference>
<dbReference type="EMBL" id="JBDXMX010000002">
    <property type="protein sequence ID" value="MEO9246857.1"/>
    <property type="molecule type" value="Genomic_DNA"/>
</dbReference>
<keyword evidence="1" id="KW-0812">Transmembrane</keyword>
<evidence type="ECO:0000256" key="1">
    <source>
        <dbReference type="SAM" id="Phobius"/>
    </source>
</evidence>
<evidence type="ECO:0000259" key="2">
    <source>
        <dbReference type="Pfam" id="PF03779"/>
    </source>
</evidence>
<feature type="transmembrane region" description="Helical" evidence="1">
    <location>
        <begin position="40"/>
        <end position="57"/>
    </location>
</feature>
<feature type="transmembrane region" description="Helical" evidence="1">
    <location>
        <begin position="14"/>
        <end position="33"/>
    </location>
</feature>
<sequence>MNAGPGPARPRATWPNWINIGLGLYLALSPLWIAIDRQSWFTILGALIILVGLWGLTTGSSALSQWVQIILGC</sequence>
<dbReference type="InterPro" id="IPR005530">
    <property type="entry name" value="SPW"/>
</dbReference>
<evidence type="ECO:0000313" key="4">
    <source>
        <dbReference type="Proteomes" id="UP001484097"/>
    </source>
</evidence>
<reference evidence="3 4" key="1">
    <citation type="submission" date="2024-05" db="EMBL/GenBank/DDBJ databases">
        <authorList>
            <person name="Yi C."/>
        </authorList>
    </citation>
    <scope>NUCLEOTIDE SEQUENCE [LARGE SCALE GENOMIC DNA]</scope>
    <source>
        <strain evidence="3 4">XS13</strain>
    </source>
</reference>
<protein>
    <recommendedName>
        <fullName evidence="2">SPW repeat-containing integral membrane domain-containing protein</fullName>
    </recommendedName>
</protein>
<dbReference type="Pfam" id="PF03779">
    <property type="entry name" value="SPW"/>
    <property type="match status" value="1"/>
</dbReference>
<proteinExistence type="predicted"/>
<name>A0ABV0IFC3_9MICC</name>
<keyword evidence="1" id="KW-0472">Membrane</keyword>
<comment type="caution">
    <text evidence="3">The sequence shown here is derived from an EMBL/GenBank/DDBJ whole genome shotgun (WGS) entry which is preliminary data.</text>
</comment>
<gene>
    <name evidence="3" type="ORF">ABDK96_04110</name>
</gene>
<accession>A0ABV0IFC3</accession>